<evidence type="ECO:0000256" key="8">
    <source>
        <dbReference type="SAM" id="SignalP"/>
    </source>
</evidence>
<dbReference type="Proteomes" id="UP000199150">
    <property type="component" value="Unassembled WGS sequence"/>
</dbReference>
<dbReference type="OrthoDB" id="9760116at2"/>
<evidence type="ECO:0000256" key="4">
    <source>
        <dbReference type="ARBA" id="ARBA00022729"/>
    </source>
</evidence>
<name>A0A1G4TKK3_9CAUL</name>
<keyword evidence="6 7" id="KW-0326">Glycosidase</keyword>
<dbReference type="SUPFAM" id="SSF75005">
    <property type="entry name" value="Arabinanase/levansucrase/invertase"/>
    <property type="match status" value="1"/>
</dbReference>
<keyword evidence="10" id="KW-1185">Reference proteome</keyword>
<dbReference type="EC" id="3.2.1.55" evidence="7"/>
<evidence type="ECO:0000313" key="9">
    <source>
        <dbReference type="EMBL" id="SCW81896.1"/>
    </source>
</evidence>
<feature type="chain" id="PRO_5011683067" description="Alpha-L-arabinofuranosidase" evidence="8">
    <location>
        <begin position="24"/>
        <end position="350"/>
    </location>
</feature>
<evidence type="ECO:0000256" key="1">
    <source>
        <dbReference type="ARBA" id="ARBA00001462"/>
    </source>
</evidence>
<comment type="subcellular location">
    <subcellularLocation>
        <location evidence="2 7">Secreted</location>
    </subcellularLocation>
</comment>
<dbReference type="CDD" id="cd08987">
    <property type="entry name" value="GH62"/>
    <property type="match status" value="1"/>
</dbReference>
<evidence type="ECO:0000313" key="10">
    <source>
        <dbReference type="Proteomes" id="UP000199150"/>
    </source>
</evidence>
<reference evidence="10" key="1">
    <citation type="submission" date="2016-10" db="EMBL/GenBank/DDBJ databases">
        <authorList>
            <person name="Varghese N."/>
            <person name="Submissions S."/>
        </authorList>
    </citation>
    <scope>NUCLEOTIDE SEQUENCE [LARGE SCALE GENOMIC DNA]</scope>
    <source>
        <strain evidence="10">CGMCC 1.3431</strain>
    </source>
</reference>
<sequence length="350" mass="38606">MKKCTPILSAIFALTILPGLAQAGAAGGFHWASSPPLIMPPKGEGITYYGVKDPSVVFYDGEYHVFMTTAGTNGWGLAYTHFSDWSQAKASPIVPLDKSPMGPGYRAAPQVFYFAPRKLWYMVYQGGDPMYSTSSDISDPLSWSAPTPFFDAVPDVVRQPNGEAGWLDFWVICDDANCYLFFTNDNGSFFRAETTLDAFPAGFHNTTRVMTGPRDDIFEASNTYRVAGTKNYITLVEAIGPKGRYFRIWKSDRLDGEWAPIGDSTNVFAGAGNVRFDGKTWSQGVSHGEMIRSGFDQTLSIDPCRPLQFLYQGLDPDSQEPDYLKLPYRLGLIAATGADPVSEMCTSRIR</sequence>
<dbReference type="Pfam" id="PF03664">
    <property type="entry name" value="Glyco_hydro_62"/>
    <property type="match status" value="1"/>
</dbReference>
<dbReference type="PANTHER" id="PTHR40631:SF2">
    <property type="entry name" value="ALPHA-L-ARABINOFURANOSIDASE"/>
    <property type="match status" value="1"/>
</dbReference>
<evidence type="ECO:0000256" key="2">
    <source>
        <dbReference type="ARBA" id="ARBA00004613"/>
    </source>
</evidence>
<dbReference type="RefSeq" id="WP_090650639.1">
    <property type="nucleotide sequence ID" value="NZ_CBCRYE010000002.1"/>
</dbReference>
<evidence type="ECO:0000256" key="7">
    <source>
        <dbReference type="RuleBase" id="RU368117"/>
    </source>
</evidence>
<protein>
    <recommendedName>
        <fullName evidence="7">Alpha-L-arabinofuranosidase</fullName>
        <ecNumber evidence="7">3.2.1.55</ecNumber>
    </recommendedName>
</protein>
<dbReference type="PANTHER" id="PTHR40631">
    <property type="entry name" value="ALPHA-L-ARABINOFURANOSIDASE AXHA-2-RELATED"/>
    <property type="match status" value="1"/>
</dbReference>
<organism evidence="9 10">
    <name type="scientific">Asticcacaulis taihuensis</name>
    <dbReference type="NCBI Taxonomy" id="260084"/>
    <lineage>
        <taxon>Bacteria</taxon>
        <taxon>Pseudomonadati</taxon>
        <taxon>Pseudomonadota</taxon>
        <taxon>Alphaproteobacteria</taxon>
        <taxon>Caulobacterales</taxon>
        <taxon>Caulobacteraceae</taxon>
        <taxon>Asticcacaulis</taxon>
    </lineage>
</organism>
<accession>A0A1G4TKK3</accession>
<evidence type="ECO:0000256" key="5">
    <source>
        <dbReference type="ARBA" id="ARBA00022801"/>
    </source>
</evidence>
<dbReference type="GO" id="GO:0045493">
    <property type="term" value="P:xylan catabolic process"/>
    <property type="evidence" value="ECO:0007669"/>
    <property type="project" value="UniProtKB-UniRule"/>
</dbReference>
<proteinExistence type="inferred from homology"/>
<keyword evidence="5 7" id="KW-0378">Hydrolase</keyword>
<gene>
    <name evidence="9" type="ORF">SAMN02927928_3652</name>
</gene>
<dbReference type="AlphaFoldDB" id="A0A1G4TKK3"/>
<comment type="function">
    <text evidence="7">Involved in the degradation of xylan and is a key enzyme in the complete degradation of the plant cell wall. It has a specific arabinofuranose-debranching activity on xylan from gramineae. Acts synergistically with the xylanases and binds specifically to xylan. From small arabinoxylo-oligosides (ranging from arabinoxylotriose to arabinoxylohexaose), it liberates arabinose and, after prolonged incubation, the purified enzyme exhibits some xylanolytic activity as well.</text>
</comment>
<feature type="signal peptide" evidence="8">
    <location>
        <begin position="1"/>
        <end position="23"/>
    </location>
</feature>
<dbReference type="InterPro" id="IPR023296">
    <property type="entry name" value="Glyco_hydro_beta-prop_sf"/>
</dbReference>
<evidence type="ECO:0000256" key="6">
    <source>
        <dbReference type="ARBA" id="ARBA00023295"/>
    </source>
</evidence>
<dbReference type="Gene3D" id="2.115.10.20">
    <property type="entry name" value="Glycosyl hydrolase domain, family 43"/>
    <property type="match status" value="1"/>
</dbReference>
<comment type="catalytic activity">
    <reaction evidence="1 7">
        <text>Hydrolysis of terminal non-reducing alpha-L-arabinofuranoside residues in alpha-L-arabinosides.</text>
        <dbReference type="EC" id="3.2.1.55"/>
    </reaction>
</comment>
<dbReference type="EMBL" id="FMTS01000009">
    <property type="protein sequence ID" value="SCW81896.1"/>
    <property type="molecule type" value="Genomic_DNA"/>
</dbReference>
<evidence type="ECO:0000256" key="3">
    <source>
        <dbReference type="ARBA" id="ARBA00022525"/>
    </source>
</evidence>
<dbReference type="GO" id="GO:0046556">
    <property type="term" value="F:alpha-L-arabinofuranosidase activity"/>
    <property type="evidence" value="ECO:0007669"/>
    <property type="project" value="UniProtKB-UniRule"/>
</dbReference>
<dbReference type="InterPro" id="IPR005193">
    <property type="entry name" value="GH62_arabinosidase"/>
</dbReference>
<keyword evidence="3 7" id="KW-0964">Secreted</keyword>
<comment type="similarity">
    <text evidence="7">Belongs to the glycosyl hydrolase 62 family.</text>
</comment>
<keyword evidence="4 7" id="KW-0732">Signal</keyword>
<dbReference type="STRING" id="260084.SAMN02927928_3652"/>
<dbReference type="GO" id="GO:0005576">
    <property type="term" value="C:extracellular region"/>
    <property type="evidence" value="ECO:0007669"/>
    <property type="project" value="UniProtKB-SubCell"/>
</dbReference>
<dbReference type="GO" id="GO:0046373">
    <property type="term" value="P:L-arabinose metabolic process"/>
    <property type="evidence" value="ECO:0007669"/>
    <property type="project" value="UniProtKB-UniRule"/>
</dbReference>